<dbReference type="AlphaFoldDB" id="A0A368JZ66"/>
<gene>
    <name evidence="1" type="ORF">DUE52_00785</name>
</gene>
<comment type="caution">
    <text evidence="1">The sequence shown here is derived from an EMBL/GenBank/DDBJ whole genome shotgun (WGS) entry which is preliminary data.</text>
</comment>
<dbReference type="Proteomes" id="UP000253383">
    <property type="component" value="Unassembled WGS sequence"/>
</dbReference>
<reference evidence="1 2" key="1">
    <citation type="submission" date="2018-07" db="EMBL/GenBank/DDBJ databases">
        <title>Genome analysis of Larkinella rosea.</title>
        <authorList>
            <person name="Zhou Z."/>
            <person name="Wang G."/>
        </authorList>
    </citation>
    <scope>NUCLEOTIDE SEQUENCE [LARGE SCALE GENOMIC DNA]</scope>
    <source>
        <strain evidence="2">zzj9</strain>
    </source>
</reference>
<evidence type="ECO:0000313" key="1">
    <source>
        <dbReference type="EMBL" id="RCR71501.1"/>
    </source>
</evidence>
<protein>
    <submittedName>
        <fullName evidence="1">Uncharacterized protein</fullName>
    </submittedName>
</protein>
<organism evidence="1 2">
    <name type="scientific">Larkinella punicea</name>
    <dbReference type="NCBI Taxonomy" id="2315727"/>
    <lineage>
        <taxon>Bacteria</taxon>
        <taxon>Pseudomonadati</taxon>
        <taxon>Bacteroidota</taxon>
        <taxon>Cytophagia</taxon>
        <taxon>Cytophagales</taxon>
        <taxon>Spirosomataceae</taxon>
        <taxon>Larkinella</taxon>
    </lineage>
</organism>
<accession>A0A368JZ66</accession>
<keyword evidence="2" id="KW-1185">Reference proteome</keyword>
<sequence>MDFATIKKDFIRAVFEGTGQKRAVFGENKPVQAKDYFLPEIWMREQEPTTGAKKRAGSGRIRN</sequence>
<dbReference type="EMBL" id="QOWE01000001">
    <property type="protein sequence ID" value="RCR71501.1"/>
    <property type="molecule type" value="Genomic_DNA"/>
</dbReference>
<dbReference type="RefSeq" id="WP_114404033.1">
    <property type="nucleotide sequence ID" value="NZ_QOWE01000001.1"/>
</dbReference>
<evidence type="ECO:0000313" key="2">
    <source>
        <dbReference type="Proteomes" id="UP000253383"/>
    </source>
</evidence>
<proteinExistence type="predicted"/>
<name>A0A368JZ66_9BACT</name>